<proteinExistence type="predicted"/>
<reference evidence="1" key="1">
    <citation type="submission" date="2019-04" db="EMBL/GenBank/DDBJ databases">
        <title>Microbes associate with the intestines of laboratory mice.</title>
        <authorList>
            <person name="Navarre W."/>
            <person name="Wong E."/>
            <person name="Huang K."/>
            <person name="Tropini C."/>
            <person name="Ng K."/>
            <person name="Yu B."/>
        </authorList>
    </citation>
    <scope>NUCLEOTIDE SEQUENCE</scope>
    <source>
        <strain evidence="1">NM01_1-7b</strain>
    </source>
</reference>
<organism evidence="1 2">
    <name type="scientific">Petralouisia muris</name>
    <dbReference type="NCBI Taxonomy" id="3032872"/>
    <lineage>
        <taxon>Bacteria</taxon>
        <taxon>Bacillati</taxon>
        <taxon>Bacillota</taxon>
        <taxon>Clostridia</taxon>
        <taxon>Lachnospirales</taxon>
        <taxon>Lachnospiraceae</taxon>
        <taxon>Petralouisia</taxon>
    </lineage>
</organism>
<dbReference type="EMBL" id="SRYA01000016">
    <property type="protein sequence ID" value="TGY96459.1"/>
    <property type="molecule type" value="Genomic_DNA"/>
</dbReference>
<keyword evidence="2" id="KW-1185">Reference proteome</keyword>
<evidence type="ECO:0000313" key="2">
    <source>
        <dbReference type="Proteomes" id="UP000304953"/>
    </source>
</evidence>
<name>A0AC61RWT5_9FIRM</name>
<gene>
    <name evidence="1" type="ORF">E5329_09695</name>
</gene>
<sequence>MDEIRFELDCDTSIPHFHDEMELLFVLSGRLAVMINGINFVMKEEDIIVFDMFEYHEIYREAGGHTLSAFIRQSLVYQANIGKIKCCSCIQPGREDYFRLLKARLAIMYKEFLEHAADGRMTILSELYAVLSVLRQHFAEEEIPEWRMREETGRMREILLYVGSHCQENISLQTVAERFYLSPSYLSREFKRLMHISFSEYVRKLRLNKAAHMLSATKESITEIAMSCGFSNVNTFIINFRQQFGNTPNGYRKAEEKKEKEEEARERPLSIMSLTKYISCAENLNILLKGSEEPVRLKIDIRKDSGKARLNHNVAISVGWAKDLMFENVREAVRRAKREIEFQYAYFHGLLDDSMDVYHEKPDGTPYLSFIYVDMVMDFLNSVDIRPCIEFGFTPTKLAERQTQMFGLFSCLHLPSDLKKWAFIVEGVLRHLIERYGVVPSRNADILFKEVHMVKEILEEQGVKDRPTFLTAWNSTIWQSDLGNDTCFKAAFIVKNILENTEDIRAFAFCHLTDNTERMITGQNTYYGGYGLMTYQGIPKASYLAYRLLGELEEFVVDRGTGYIVTCTKDRKKVKILLYNYSHYNRERHIDYVLSDEEQRTYDRYYGFEDKGMLDVRFYLEGLEEGNYEKESLIVNRDYGSSYDIWRGMGSPAVITEKQRQYIEKQAEPKYEYDMLQVGEANTLLISAILDIHEIRLVSINKR</sequence>
<evidence type="ECO:0000313" key="1">
    <source>
        <dbReference type="EMBL" id="TGY96459.1"/>
    </source>
</evidence>
<accession>A0AC61RWT5</accession>
<protein>
    <submittedName>
        <fullName evidence="1">Helix-turn-helix domain-containing protein</fullName>
    </submittedName>
</protein>
<dbReference type="Proteomes" id="UP000304953">
    <property type="component" value="Unassembled WGS sequence"/>
</dbReference>
<comment type="caution">
    <text evidence="1">The sequence shown here is derived from an EMBL/GenBank/DDBJ whole genome shotgun (WGS) entry which is preliminary data.</text>
</comment>